<sequence length="529" mass="58384">MMSADKSNGDNKTAPEMRAEQTRSHPQLAIDSEENEELVTVSEPVTHTEGMKGKFTMYRVAYDPGSSQMTGSSKPIFTWATSGRVQVSRLMYSDFAWLFERLHKERPGAIVPPLPEKQQTSRFNESFIEERRFQLEKFLNRVLCNPELKDTECLLVFLSGGDTDFKKAKKDGFGRVHSDSAARDLSTGDADFNDGVEMNTSGGEQNENSIVDKGRESVSHKKAGLKRWLQEKKTAYSGGLVRLDDDAIFEEVAHFVEALEAGLKRVEAQASSINKQNKDISTSLLEFGLGCDAISHVENEVDGGTVDSHTNGVGETFHIIGKAADEAAAISGQHYQREVQSFVEPLRDHLKTIQAVKVALTKRNNRRITYSTNLNSVDSKKASLHKFKITPGQENKALGAESSLSKAEQAVLASKQNYDEVAARVLRQVDLFRKESAVAMCATMKEFAASQADYYSKLNESWSALLPKVDLIDANRLSDRSFAQAAAALSSSVHVNMPQDPPPPTPNGEITAINGGVRYRDPLPDEKMS</sequence>
<dbReference type="GO" id="GO:0035091">
    <property type="term" value="F:phosphatidylinositol binding"/>
    <property type="evidence" value="ECO:0007669"/>
    <property type="project" value="InterPro"/>
</dbReference>
<dbReference type="InterPro" id="IPR015404">
    <property type="entry name" value="Vps5_C"/>
</dbReference>
<dbReference type="SUPFAM" id="SSF103657">
    <property type="entry name" value="BAR/IMD domain-like"/>
    <property type="match status" value="1"/>
</dbReference>
<dbReference type="CDD" id="cd07596">
    <property type="entry name" value="BAR_SNX"/>
    <property type="match status" value="1"/>
</dbReference>
<dbReference type="PANTHER" id="PTHR10555">
    <property type="entry name" value="SORTING NEXIN"/>
    <property type="match status" value="1"/>
</dbReference>
<dbReference type="Gene3D" id="1.20.1270.60">
    <property type="entry name" value="Arfaptin homology (AH) domain/BAR domain"/>
    <property type="match status" value="1"/>
</dbReference>
<dbReference type="InterPro" id="IPR027267">
    <property type="entry name" value="AH/BAR_dom_sf"/>
</dbReference>
<keyword evidence="4" id="KW-1185">Reference proteome</keyword>
<feature type="region of interest" description="Disordered" evidence="1">
    <location>
        <begin position="197"/>
        <end position="216"/>
    </location>
</feature>
<evidence type="ECO:0000256" key="1">
    <source>
        <dbReference type="SAM" id="MobiDB-lite"/>
    </source>
</evidence>
<name>K0RAK5_THAOC</name>
<feature type="compositionally biased region" description="Polar residues" evidence="1">
    <location>
        <begin position="198"/>
        <end position="209"/>
    </location>
</feature>
<dbReference type="PROSITE" id="PS50195">
    <property type="entry name" value="PX"/>
    <property type="match status" value="1"/>
</dbReference>
<feature type="compositionally biased region" description="Basic and acidic residues" evidence="1">
    <location>
        <begin position="7"/>
        <end position="23"/>
    </location>
</feature>
<feature type="region of interest" description="Disordered" evidence="1">
    <location>
        <begin position="1"/>
        <end position="41"/>
    </location>
</feature>
<gene>
    <name evidence="3" type="ORF">THAOC_30869</name>
</gene>
<dbReference type="SMART" id="SM00312">
    <property type="entry name" value="PX"/>
    <property type="match status" value="1"/>
</dbReference>
<dbReference type="InterPro" id="IPR001683">
    <property type="entry name" value="PX_dom"/>
</dbReference>
<dbReference type="EMBL" id="AGNL01044125">
    <property type="protein sequence ID" value="EJK50190.1"/>
    <property type="molecule type" value="Genomic_DNA"/>
</dbReference>
<feature type="compositionally biased region" description="Basic and acidic residues" evidence="1">
    <location>
        <begin position="518"/>
        <end position="529"/>
    </location>
</feature>
<feature type="domain" description="PX" evidence="2">
    <location>
        <begin position="36"/>
        <end position="165"/>
    </location>
</feature>
<dbReference type="OrthoDB" id="271164at2759"/>
<dbReference type="Gene3D" id="3.30.1520.10">
    <property type="entry name" value="Phox-like domain"/>
    <property type="match status" value="1"/>
</dbReference>
<evidence type="ECO:0000313" key="4">
    <source>
        <dbReference type="Proteomes" id="UP000266841"/>
    </source>
</evidence>
<reference evidence="3 4" key="1">
    <citation type="journal article" date="2012" name="Genome Biol.">
        <title>Genome and low-iron response of an oceanic diatom adapted to chronic iron limitation.</title>
        <authorList>
            <person name="Lommer M."/>
            <person name="Specht M."/>
            <person name="Roy A.S."/>
            <person name="Kraemer L."/>
            <person name="Andreson R."/>
            <person name="Gutowska M.A."/>
            <person name="Wolf J."/>
            <person name="Bergner S.V."/>
            <person name="Schilhabel M.B."/>
            <person name="Klostermeier U.C."/>
            <person name="Beiko R.G."/>
            <person name="Rosenstiel P."/>
            <person name="Hippler M."/>
            <person name="Laroche J."/>
        </authorList>
    </citation>
    <scope>NUCLEOTIDE SEQUENCE [LARGE SCALE GENOMIC DNA]</scope>
    <source>
        <strain evidence="3 4">CCMP1005</strain>
    </source>
</reference>
<dbReference type="PANTHER" id="PTHR10555:SF170">
    <property type="entry name" value="FI18122P1"/>
    <property type="match status" value="1"/>
</dbReference>
<accession>K0RAK5</accession>
<dbReference type="GO" id="GO:0005768">
    <property type="term" value="C:endosome"/>
    <property type="evidence" value="ECO:0007669"/>
    <property type="project" value="TreeGrafter"/>
</dbReference>
<dbReference type="AlphaFoldDB" id="K0RAK5"/>
<organism evidence="3 4">
    <name type="scientific">Thalassiosira oceanica</name>
    <name type="common">Marine diatom</name>
    <dbReference type="NCBI Taxonomy" id="159749"/>
    <lineage>
        <taxon>Eukaryota</taxon>
        <taxon>Sar</taxon>
        <taxon>Stramenopiles</taxon>
        <taxon>Ochrophyta</taxon>
        <taxon>Bacillariophyta</taxon>
        <taxon>Coscinodiscophyceae</taxon>
        <taxon>Thalassiosirophycidae</taxon>
        <taxon>Thalassiosirales</taxon>
        <taxon>Thalassiosiraceae</taxon>
        <taxon>Thalassiosira</taxon>
    </lineage>
</organism>
<dbReference type="Proteomes" id="UP000266841">
    <property type="component" value="Unassembled WGS sequence"/>
</dbReference>
<dbReference type="Pfam" id="PF00787">
    <property type="entry name" value="PX"/>
    <property type="match status" value="1"/>
</dbReference>
<dbReference type="SUPFAM" id="SSF64268">
    <property type="entry name" value="PX domain"/>
    <property type="match status" value="1"/>
</dbReference>
<evidence type="ECO:0000313" key="3">
    <source>
        <dbReference type="EMBL" id="EJK50190.1"/>
    </source>
</evidence>
<dbReference type="Pfam" id="PF09325">
    <property type="entry name" value="Vps5"/>
    <property type="match status" value="1"/>
</dbReference>
<protein>
    <recommendedName>
        <fullName evidence="2">PX domain-containing protein</fullName>
    </recommendedName>
</protein>
<proteinExistence type="predicted"/>
<dbReference type="eggNOG" id="KOG2273">
    <property type="taxonomic scope" value="Eukaryota"/>
</dbReference>
<feature type="region of interest" description="Disordered" evidence="1">
    <location>
        <begin position="496"/>
        <end position="529"/>
    </location>
</feature>
<evidence type="ECO:0000259" key="2">
    <source>
        <dbReference type="PROSITE" id="PS50195"/>
    </source>
</evidence>
<dbReference type="InterPro" id="IPR036871">
    <property type="entry name" value="PX_dom_sf"/>
</dbReference>
<comment type="caution">
    <text evidence="3">The sequence shown here is derived from an EMBL/GenBank/DDBJ whole genome shotgun (WGS) entry which is preliminary data.</text>
</comment>